<proteinExistence type="predicted"/>
<accession>A0A4R7TEP5</accession>
<gene>
    <name evidence="2" type="ORF">EV138_4217</name>
</gene>
<dbReference type="InterPro" id="IPR050287">
    <property type="entry name" value="MTA/SAH_deaminase"/>
</dbReference>
<dbReference type="Pfam" id="PF01979">
    <property type="entry name" value="Amidohydro_1"/>
    <property type="match status" value="1"/>
</dbReference>
<evidence type="ECO:0000313" key="3">
    <source>
        <dbReference type="Proteomes" id="UP000295151"/>
    </source>
</evidence>
<dbReference type="AlphaFoldDB" id="A0A4R7TEP5"/>
<sequence>MSQRLLLRGGLVIDTEPGPVVRRDTDVLIEDGRIAAVGRDLGVTDAEVIDASDRIVLPGFVDTHRHLWEVALRGTAVDVDLMTYLQRILGEYGSRYRAEDVAAGNLVGALECLDAGITTVQDYSHVQQGIEHADAALDALMSSGIRAVYGYGQSPLTGAAVDPTGMRHVVGRASGRITVALAAIGPAYSPLEVVRADWELAASLGLPIVVHVGSGPVAYEPLALLRDEGLLRPDVLYVHGNTLADSELKLIAESGASVSITPAVEARMEMGDPMATRLRAAGVTTGLGIDVVTSAPGDMFSAMQSILALGYKSFTAAEVLQLATLEGARALGLDDQIGSLRPGKQADIIMLRASDINLIGGSQDPIGTVVTAAHPGNIDTVLVDGQPVKRDGRLLAPGLPAALEAVRRTVDYLAA</sequence>
<dbReference type="Gene3D" id="2.30.40.10">
    <property type="entry name" value="Urease, subunit C, domain 1"/>
    <property type="match status" value="1"/>
</dbReference>
<dbReference type="Gene3D" id="3.20.20.140">
    <property type="entry name" value="Metal-dependent hydrolases"/>
    <property type="match status" value="1"/>
</dbReference>
<dbReference type="InterPro" id="IPR032466">
    <property type="entry name" value="Metal_Hydrolase"/>
</dbReference>
<dbReference type="SUPFAM" id="SSF51338">
    <property type="entry name" value="Composite domain of metallo-dependent hydrolases"/>
    <property type="match status" value="2"/>
</dbReference>
<protein>
    <submittedName>
        <fullName evidence="2">Cytosine/adenosine deaminase-related metal-dependent hydrolase</fullName>
    </submittedName>
</protein>
<reference evidence="2 3" key="1">
    <citation type="submission" date="2019-03" db="EMBL/GenBank/DDBJ databases">
        <title>Genomic Encyclopedia of Type Strains, Phase III (KMG-III): the genomes of soil and plant-associated and newly described type strains.</title>
        <authorList>
            <person name="Whitman W."/>
        </authorList>
    </citation>
    <scope>NUCLEOTIDE SEQUENCE [LARGE SCALE GENOMIC DNA]</scope>
    <source>
        <strain evidence="2 3">VKM Ac-2575</strain>
    </source>
</reference>
<name>A0A4R7TEP5_9ACTN</name>
<organism evidence="2 3">
    <name type="scientific">Kribbella voronezhensis</name>
    <dbReference type="NCBI Taxonomy" id="2512212"/>
    <lineage>
        <taxon>Bacteria</taxon>
        <taxon>Bacillati</taxon>
        <taxon>Actinomycetota</taxon>
        <taxon>Actinomycetes</taxon>
        <taxon>Propionibacteriales</taxon>
        <taxon>Kribbellaceae</taxon>
        <taxon>Kribbella</taxon>
    </lineage>
</organism>
<comment type="caution">
    <text evidence="2">The sequence shown here is derived from an EMBL/GenBank/DDBJ whole genome shotgun (WGS) entry which is preliminary data.</text>
</comment>
<dbReference type="NCBIfam" id="NF006056">
    <property type="entry name" value="PRK08204.1"/>
    <property type="match status" value="1"/>
</dbReference>
<feature type="domain" description="Amidohydrolase-related" evidence="1">
    <location>
        <begin position="55"/>
        <end position="388"/>
    </location>
</feature>
<dbReference type="InterPro" id="IPR006680">
    <property type="entry name" value="Amidohydro-rel"/>
</dbReference>
<keyword evidence="3" id="KW-1185">Reference proteome</keyword>
<dbReference type="SUPFAM" id="SSF51556">
    <property type="entry name" value="Metallo-dependent hydrolases"/>
    <property type="match status" value="1"/>
</dbReference>
<dbReference type="PANTHER" id="PTHR43794:SF5">
    <property type="entry name" value="CHLOROHYDROLASE FAMILY PROTEIN"/>
    <property type="match status" value="1"/>
</dbReference>
<dbReference type="OrthoDB" id="3189065at2"/>
<dbReference type="InterPro" id="IPR011059">
    <property type="entry name" value="Metal-dep_hydrolase_composite"/>
</dbReference>
<dbReference type="EMBL" id="SOCE01000001">
    <property type="protein sequence ID" value="TDU90625.1"/>
    <property type="molecule type" value="Genomic_DNA"/>
</dbReference>
<dbReference type="PANTHER" id="PTHR43794">
    <property type="entry name" value="AMINOHYDROLASE SSNA-RELATED"/>
    <property type="match status" value="1"/>
</dbReference>
<dbReference type="GO" id="GO:0016810">
    <property type="term" value="F:hydrolase activity, acting on carbon-nitrogen (but not peptide) bonds"/>
    <property type="evidence" value="ECO:0007669"/>
    <property type="project" value="InterPro"/>
</dbReference>
<evidence type="ECO:0000259" key="1">
    <source>
        <dbReference type="Pfam" id="PF01979"/>
    </source>
</evidence>
<evidence type="ECO:0000313" key="2">
    <source>
        <dbReference type="EMBL" id="TDU90625.1"/>
    </source>
</evidence>
<dbReference type="RefSeq" id="WP_133980518.1">
    <property type="nucleotide sequence ID" value="NZ_SOCE01000001.1"/>
</dbReference>
<dbReference type="Proteomes" id="UP000295151">
    <property type="component" value="Unassembled WGS sequence"/>
</dbReference>
<keyword evidence="2" id="KW-0378">Hydrolase</keyword>